<keyword evidence="2" id="KW-1133">Transmembrane helix</keyword>
<feature type="transmembrane region" description="Helical" evidence="2">
    <location>
        <begin position="434"/>
        <end position="456"/>
    </location>
</feature>
<feature type="transmembrane region" description="Helical" evidence="2">
    <location>
        <begin position="192"/>
        <end position="210"/>
    </location>
</feature>
<feature type="compositionally biased region" description="Basic residues" evidence="1">
    <location>
        <begin position="711"/>
        <end position="725"/>
    </location>
</feature>
<comment type="caution">
    <text evidence="4">The sequence shown here is derived from an EMBL/GenBank/DDBJ whole genome shotgun (WGS) entry which is preliminary data.</text>
</comment>
<protein>
    <recommendedName>
        <fullName evidence="3">Protein YTP1-like C-terminal domain-containing protein</fullName>
    </recommendedName>
</protein>
<reference evidence="4 5" key="1">
    <citation type="submission" date="2016-07" db="EMBL/GenBank/DDBJ databases">
        <title>Pervasive Adenine N6-methylation of Active Genes in Fungi.</title>
        <authorList>
            <consortium name="DOE Joint Genome Institute"/>
            <person name="Mondo S.J."/>
            <person name="Dannebaum R.O."/>
            <person name="Kuo R.C."/>
            <person name="Labutti K."/>
            <person name="Haridas S."/>
            <person name="Kuo A."/>
            <person name="Salamov A."/>
            <person name="Ahrendt S.R."/>
            <person name="Lipzen A."/>
            <person name="Sullivan W."/>
            <person name="Andreopoulos W.B."/>
            <person name="Clum A."/>
            <person name="Lindquist E."/>
            <person name="Daum C."/>
            <person name="Ramamoorthy G.K."/>
            <person name="Gryganskyi A."/>
            <person name="Culley D."/>
            <person name="Magnuson J.K."/>
            <person name="James T.Y."/>
            <person name="O'Malley M.A."/>
            <person name="Stajich J.E."/>
            <person name="Spatafora J.W."/>
            <person name="Visel A."/>
            <person name="Grigoriev I.V."/>
        </authorList>
    </citation>
    <scope>NUCLEOTIDE SEQUENCE [LARGE SCALE GENOMIC DNA]</scope>
    <source>
        <strain evidence="4 5">NRRL 1336</strain>
    </source>
</reference>
<dbReference type="OrthoDB" id="4469696at2759"/>
<dbReference type="Pfam" id="PF10355">
    <property type="entry name" value="Ytp1"/>
    <property type="match status" value="1"/>
</dbReference>
<feature type="compositionally biased region" description="Low complexity" evidence="1">
    <location>
        <begin position="726"/>
        <end position="739"/>
    </location>
</feature>
<dbReference type="STRING" id="90262.A0A1X2IRU3"/>
<dbReference type="EMBL" id="MCGE01000005">
    <property type="protein sequence ID" value="ORZ21225.1"/>
    <property type="molecule type" value="Genomic_DNA"/>
</dbReference>
<feature type="transmembrane region" description="Helical" evidence="2">
    <location>
        <begin position="85"/>
        <end position="104"/>
    </location>
</feature>
<keyword evidence="2" id="KW-0812">Transmembrane</keyword>
<feature type="transmembrane region" description="Helical" evidence="2">
    <location>
        <begin position="390"/>
        <end position="414"/>
    </location>
</feature>
<feature type="transmembrane region" description="Helical" evidence="2">
    <location>
        <begin position="20"/>
        <end position="41"/>
    </location>
</feature>
<feature type="transmembrane region" description="Helical" evidence="2">
    <location>
        <begin position="53"/>
        <end position="73"/>
    </location>
</feature>
<feature type="region of interest" description="Disordered" evidence="1">
    <location>
        <begin position="618"/>
        <end position="771"/>
    </location>
</feature>
<accession>A0A1X2IRU3</accession>
<dbReference type="Proteomes" id="UP000193560">
    <property type="component" value="Unassembled WGS sequence"/>
</dbReference>
<gene>
    <name evidence="4" type="ORF">BCR42DRAFT_448093</name>
</gene>
<feature type="transmembrane region" description="Helical" evidence="2">
    <location>
        <begin position="299"/>
        <end position="317"/>
    </location>
</feature>
<evidence type="ECO:0000313" key="5">
    <source>
        <dbReference type="Proteomes" id="UP000193560"/>
    </source>
</evidence>
<keyword evidence="2" id="KW-0472">Membrane</keyword>
<feature type="transmembrane region" description="Helical" evidence="2">
    <location>
        <begin position="153"/>
        <end position="172"/>
    </location>
</feature>
<evidence type="ECO:0000256" key="1">
    <source>
        <dbReference type="SAM" id="MobiDB-lite"/>
    </source>
</evidence>
<evidence type="ECO:0000259" key="3">
    <source>
        <dbReference type="Pfam" id="PF10355"/>
    </source>
</evidence>
<dbReference type="InterPro" id="IPR018827">
    <property type="entry name" value="YTP1_C"/>
</dbReference>
<feature type="domain" description="Protein YTP1-like C-terminal" evidence="3">
    <location>
        <begin position="395"/>
        <end position="456"/>
    </location>
</feature>
<proteinExistence type="predicted"/>
<sequence length="771" mass="85608">MDSSPTGHSFSPHAPFQYTITIIHFFVMSFAVTSCYPFAFTQRSSQHSHKRRLISLSIGVVSVFVGFVTGWFIQYSPTTSSSISIFYSCLTFGLLCLISFDLALEYTNSQLSRLFQQDDSISHQQNHELQSNNTLTRIYWRVYHLPKFIRPSLTWVTLCLGYFYCILGVLVMTSTCESLDQCWLPLATGTGFVFSGSLALLHLAGILCLPRHCAPEYYEAIWIIVWGCLSFIWWDASVLGSSWKGIDFGLLWTTGGLLSLVMTFQTWLPFFQKRNVVNSIIICLTGKGILSGHSEDDLYAMNLQVTLAYILIIGSAAKFTQIMLRKTTTDNLPRLCSRLFGANAENCDDDDASVNDLDIGQRSTDYESTYRQLTGMNPSSSSSPCKHQSVYASITMVCGLLSCFTTISGGLFFIGAIVEWVETMQYYISDSTTYVNVLLAMAFLWISYLMILCSIYKYSTEPTNGYDYLGVTTDDYCELPVSTKSSPVPSASNFDAHNTTAMMTTPTSSTSTTYDPTAHQPIPLGMLGTAITKQHASVASTTSACNKPTTSPPPMRPSQLRAKRRSLLISTSTHHHDNGNSKRGSRTLSLSSHTGVGGVLPDDIIIYGEHYVSSPILSTTSDQPLPVKQHHNSNPHVLQHQQQQQQECYSPTFEHHSWQSGTSSTISSSPPPPPHTSLSTSSNEKIGQMNEDDGSTEQQNWTVHKTESGKRKERQWKKSKRRRAAATRTTNRYTPNTDNQIDDGHSPSDGSGDPDQSVYCSSDRHSSDSHV</sequence>
<keyword evidence="5" id="KW-1185">Reference proteome</keyword>
<feature type="transmembrane region" description="Helical" evidence="2">
    <location>
        <begin position="276"/>
        <end position="293"/>
    </location>
</feature>
<dbReference type="AlphaFoldDB" id="A0A1X2IRU3"/>
<name>A0A1X2IRU3_9FUNG</name>
<feature type="transmembrane region" description="Helical" evidence="2">
    <location>
        <begin position="217"/>
        <end position="234"/>
    </location>
</feature>
<evidence type="ECO:0000313" key="4">
    <source>
        <dbReference type="EMBL" id="ORZ21225.1"/>
    </source>
</evidence>
<feature type="compositionally biased region" description="Low complexity" evidence="1">
    <location>
        <begin position="658"/>
        <end position="668"/>
    </location>
</feature>
<feature type="region of interest" description="Disordered" evidence="1">
    <location>
        <begin position="570"/>
        <end position="595"/>
    </location>
</feature>
<organism evidence="4 5">
    <name type="scientific">Absidia repens</name>
    <dbReference type="NCBI Taxonomy" id="90262"/>
    <lineage>
        <taxon>Eukaryota</taxon>
        <taxon>Fungi</taxon>
        <taxon>Fungi incertae sedis</taxon>
        <taxon>Mucoromycota</taxon>
        <taxon>Mucoromycotina</taxon>
        <taxon>Mucoromycetes</taxon>
        <taxon>Mucorales</taxon>
        <taxon>Cunninghamellaceae</taxon>
        <taxon>Absidia</taxon>
    </lineage>
</organism>
<evidence type="ECO:0000256" key="2">
    <source>
        <dbReference type="SAM" id="Phobius"/>
    </source>
</evidence>
<feature type="transmembrane region" description="Helical" evidence="2">
    <location>
        <begin position="246"/>
        <end position="264"/>
    </location>
</feature>
<feature type="compositionally biased region" description="Basic and acidic residues" evidence="1">
    <location>
        <begin position="762"/>
        <end position="771"/>
    </location>
</feature>